<reference evidence="1 2" key="1">
    <citation type="submission" date="2013-04" db="EMBL/GenBank/DDBJ databases">
        <title>Hyphomonas sp. T24B3 Genome Sequencing.</title>
        <authorList>
            <person name="Lai Q."/>
            <person name="Shao Z."/>
        </authorList>
    </citation>
    <scope>NUCLEOTIDE SEQUENCE [LARGE SCALE GENOMIC DNA]</scope>
    <source>
        <strain evidence="1 2">T24B3</strain>
    </source>
</reference>
<dbReference type="EMBL" id="AWFB01000006">
    <property type="protein sequence ID" value="RAN35227.1"/>
    <property type="molecule type" value="Genomic_DNA"/>
</dbReference>
<dbReference type="eggNOG" id="ENOG50318U2">
    <property type="taxonomic scope" value="Bacteria"/>
</dbReference>
<organism evidence="1 2">
    <name type="scientific">Hyphomonas pacifica</name>
    <dbReference type="NCBI Taxonomy" id="1280941"/>
    <lineage>
        <taxon>Bacteria</taxon>
        <taxon>Pseudomonadati</taxon>
        <taxon>Pseudomonadota</taxon>
        <taxon>Alphaproteobacteria</taxon>
        <taxon>Hyphomonadales</taxon>
        <taxon>Hyphomonadaceae</taxon>
        <taxon>Hyphomonas</taxon>
    </lineage>
</organism>
<evidence type="ECO:0000313" key="1">
    <source>
        <dbReference type="EMBL" id="RAN35227.1"/>
    </source>
</evidence>
<dbReference type="STRING" id="1280941.HY2_08550"/>
<evidence type="ECO:0000313" key="2">
    <source>
        <dbReference type="Proteomes" id="UP000249123"/>
    </source>
</evidence>
<sequence length="142" mass="15302">MIAAGAGLGLTGCTAADLDAFSAAMAEASYDTTYNTAYAPYGTAYSPYGYTPSPYNVNGTWTGYNECVSTGSFYQCDTNGDGYADMFGDTSNGTMTSSSLKINGRGEAYTWGSDCACWERNRAYDGPRTDDDHHHHHGHYRD</sequence>
<comment type="caution">
    <text evidence="1">The sequence shown here is derived from an EMBL/GenBank/DDBJ whole genome shotgun (WGS) entry which is preliminary data.</text>
</comment>
<keyword evidence="2" id="KW-1185">Reference proteome</keyword>
<dbReference type="Proteomes" id="UP000249123">
    <property type="component" value="Unassembled WGS sequence"/>
</dbReference>
<proteinExistence type="predicted"/>
<accession>A0A062U742</accession>
<dbReference type="AlphaFoldDB" id="A0A062U742"/>
<name>A0A062U742_9PROT</name>
<gene>
    <name evidence="1" type="ORF">HY3_09150</name>
</gene>
<protein>
    <submittedName>
        <fullName evidence="1">Uncharacterized protein</fullName>
    </submittedName>
</protein>